<organism evidence="2 3">
    <name type="scientific">Methylobacterium durans</name>
    <dbReference type="NCBI Taxonomy" id="2202825"/>
    <lineage>
        <taxon>Bacteria</taxon>
        <taxon>Pseudomonadati</taxon>
        <taxon>Pseudomonadota</taxon>
        <taxon>Alphaproteobacteria</taxon>
        <taxon>Hyphomicrobiales</taxon>
        <taxon>Methylobacteriaceae</taxon>
        <taxon>Methylobacterium</taxon>
    </lineage>
</organism>
<dbReference type="KEGG" id="mets:DK389_13270"/>
<dbReference type="Proteomes" id="UP000245926">
    <property type="component" value="Chromosome"/>
</dbReference>
<reference evidence="3" key="1">
    <citation type="submission" date="2018-05" db="EMBL/GenBank/DDBJ databases">
        <title>Complete Genome Sequence of Methylobacterium sp. 17SD2-17.</title>
        <authorList>
            <person name="Srinivasan S."/>
        </authorList>
    </citation>
    <scope>NUCLEOTIDE SEQUENCE [LARGE SCALE GENOMIC DNA]</scope>
    <source>
        <strain evidence="3">17SD2-17</strain>
    </source>
</reference>
<proteinExistence type="predicted"/>
<protein>
    <submittedName>
        <fullName evidence="2">Uncharacterized protein</fullName>
    </submittedName>
</protein>
<evidence type="ECO:0000256" key="1">
    <source>
        <dbReference type="SAM" id="Coils"/>
    </source>
</evidence>
<feature type="coiled-coil region" evidence="1">
    <location>
        <begin position="5"/>
        <end position="32"/>
    </location>
</feature>
<name>A0A2U8W7M0_9HYPH</name>
<dbReference type="EMBL" id="CP029550">
    <property type="protein sequence ID" value="AWN41306.1"/>
    <property type="molecule type" value="Genomic_DNA"/>
</dbReference>
<evidence type="ECO:0000313" key="2">
    <source>
        <dbReference type="EMBL" id="AWN41306.1"/>
    </source>
</evidence>
<keyword evidence="1" id="KW-0175">Coiled coil</keyword>
<gene>
    <name evidence="2" type="ORF">DK389_13270</name>
</gene>
<evidence type="ECO:0000313" key="3">
    <source>
        <dbReference type="Proteomes" id="UP000245926"/>
    </source>
</evidence>
<sequence>MEGSTRRYETALETAERQVVEAEQRRARQIKLITGLEEGGEVQAQARQVLAEIDRTLAMALSYRSFLRSLEDL</sequence>
<accession>A0A2U8W7M0</accession>
<keyword evidence="3" id="KW-1185">Reference proteome</keyword>
<dbReference type="AlphaFoldDB" id="A0A2U8W7M0"/>
<dbReference type="OrthoDB" id="9893899at2"/>